<keyword evidence="1" id="KW-0812">Transmembrane</keyword>
<feature type="transmembrane region" description="Helical" evidence="1">
    <location>
        <begin position="272"/>
        <end position="294"/>
    </location>
</feature>
<keyword evidence="1" id="KW-1133">Transmembrane helix</keyword>
<proteinExistence type="predicted"/>
<evidence type="ECO:0008006" key="5">
    <source>
        <dbReference type="Google" id="ProtNLM"/>
    </source>
</evidence>
<dbReference type="HOGENOM" id="CLU_831287_0_0_7"/>
<feature type="signal peptide" evidence="2">
    <location>
        <begin position="1"/>
        <end position="33"/>
    </location>
</feature>
<dbReference type="Gene3D" id="1.25.40.10">
    <property type="entry name" value="Tetratricopeptide repeat domain"/>
    <property type="match status" value="1"/>
</dbReference>
<keyword evidence="1" id="KW-0472">Membrane</keyword>
<dbReference type="InterPro" id="IPR011990">
    <property type="entry name" value="TPR-like_helical_dom_sf"/>
</dbReference>
<feature type="chain" id="PRO_5004534139" description="PEGA domain-containing protein" evidence="2">
    <location>
        <begin position="34"/>
        <end position="322"/>
    </location>
</feature>
<dbReference type="PROSITE" id="PS51318">
    <property type="entry name" value="TAT"/>
    <property type="match status" value="1"/>
</dbReference>
<accession>S4Y605</accession>
<dbReference type="SUPFAM" id="SSF48452">
    <property type="entry name" value="TPR-like"/>
    <property type="match status" value="1"/>
</dbReference>
<dbReference type="AlphaFoldDB" id="S4Y605"/>
<evidence type="ECO:0000256" key="1">
    <source>
        <dbReference type="SAM" id="Phobius"/>
    </source>
</evidence>
<dbReference type="InterPro" id="IPR006311">
    <property type="entry name" value="TAT_signal"/>
</dbReference>
<evidence type="ECO:0000256" key="2">
    <source>
        <dbReference type="SAM" id="SignalP"/>
    </source>
</evidence>
<evidence type="ECO:0000313" key="3">
    <source>
        <dbReference type="EMBL" id="AGP40254.1"/>
    </source>
</evidence>
<protein>
    <recommendedName>
        <fullName evidence="5">PEGA domain-containing protein</fullName>
    </recommendedName>
</protein>
<reference evidence="3 4" key="1">
    <citation type="journal article" date="2013" name="Sci. Rep.">
        <title>Extraordinary expansion of a Sorangium cellulosum genome from an alkaline milieu.</title>
        <authorList>
            <person name="Han K."/>
            <person name="Li Z.F."/>
            <person name="Peng R."/>
            <person name="Zhu L.P."/>
            <person name="Zhou T."/>
            <person name="Wang L.G."/>
            <person name="Li S.G."/>
            <person name="Zhang X.B."/>
            <person name="Hu W."/>
            <person name="Wu Z.H."/>
            <person name="Qin N."/>
            <person name="Li Y.Z."/>
        </authorList>
    </citation>
    <scope>NUCLEOTIDE SEQUENCE [LARGE SCALE GENOMIC DNA]</scope>
    <source>
        <strain evidence="3 4">So0157-2</strain>
    </source>
</reference>
<evidence type="ECO:0000313" key="4">
    <source>
        <dbReference type="Proteomes" id="UP000014803"/>
    </source>
</evidence>
<dbReference type="eggNOG" id="COG0457">
    <property type="taxonomic scope" value="Bacteria"/>
</dbReference>
<feature type="transmembrane region" description="Helical" evidence="1">
    <location>
        <begin position="230"/>
        <end position="251"/>
    </location>
</feature>
<dbReference type="KEGG" id="scu:SCE1572_40555"/>
<dbReference type="EMBL" id="CP003969">
    <property type="protein sequence ID" value="AGP40254.1"/>
    <property type="molecule type" value="Genomic_DNA"/>
</dbReference>
<organism evidence="3 4">
    <name type="scientific">Sorangium cellulosum So0157-2</name>
    <dbReference type="NCBI Taxonomy" id="1254432"/>
    <lineage>
        <taxon>Bacteria</taxon>
        <taxon>Pseudomonadati</taxon>
        <taxon>Myxococcota</taxon>
        <taxon>Polyangia</taxon>
        <taxon>Polyangiales</taxon>
        <taxon>Polyangiaceae</taxon>
        <taxon>Sorangium</taxon>
    </lineage>
</organism>
<sequence>MSMRTHSPARSRRTLVFVAAALLLAAAPLPAAAQGKGDVAAARVLFVQGAKFAREGRWEEARALYARSLEIKATPLTRYSLGVAQKETGRLVDALASFRAFLAEPATPTTEPYVGPAREAVAKLEKRIGRATLAVEPGKVDGLALALDGKPVRAAPGQVLELDPGDHEVVASAPGYRAAVVRFSVAAGGSVEVPLALAPAAAEASRASAAGGGLPPLAEASEGPSRTLPVVVMGVGGAIFAGGAVLGLAGLKQASDARSGTGSDASSARAKGIVGDVLGGVGIATVGVGLYLLLNESAPSPPKAGSVTPWLSASGAGVEMRL</sequence>
<keyword evidence="2" id="KW-0732">Signal</keyword>
<dbReference type="Proteomes" id="UP000014803">
    <property type="component" value="Chromosome"/>
</dbReference>
<dbReference type="PATRIC" id="fig|1254432.3.peg.9161"/>
<name>S4Y605_SORCE</name>
<gene>
    <name evidence="3" type="ORF">SCE1572_40555</name>
</gene>